<gene>
    <name evidence="9" type="ORF">ETQ85_24880</name>
</gene>
<accession>A0A6C2C9X8</accession>
<keyword evidence="6" id="KW-0680">Restriction system</keyword>
<comment type="caution">
    <text evidence="9">The sequence shown here is derived from an EMBL/GenBank/DDBJ whole genome shotgun (WGS) entry which is preliminary data.</text>
</comment>
<dbReference type="PANTHER" id="PTHR33841">
    <property type="entry name" value="DNA METHYLTRANSFERASE YEEA-RELATED"/>
    <property type="match status" value="1"/>
</dbReference>
<dbReference type="RefSeq" id="WP_148581703.1">
    <property type="nucleotide sequence ID" value="NZ_SDKK01000047.1"/>
</dbReference>
<dbReference type="PROSITE" id="PS00092">
    <property type="entry name" value="N6_MTASE"/>
    <property type="match status" value="1"/>
</dbReference>
<dbReference type="CDD" id="cd02440">
    <property type="entry name" value="AdoMet_MTases"/>
    <property type="match status" value="1"/>
</dbReference>
<keyword evidence="3 9" id="KW-0489">Methyltransferase</keyword>
<dbReference type="Pfam" id="PF02384">
    <property type="entry name" value="N6_Mtase"/>
    <property type="match status" value="1"/>
</dbReference>
<protein>
    <recommendedName>
        <fullName evidence="2">site-specific DNA-methyltransferase (adenine-specific)</fullName>
        <ecNumber evidence="2">2.1.1.72</ecNumber>
    </recommendedName>
</protein>
<dbReference type="Proteomes" id="UP000389128">
    <property type="component" value="Unassembled WGS sequence"/>
</dbReference>
<dbReference type="GO" id="GO:0009307">
    <property type="term" value="P:DNA restriction-modification system"/>
    <property type="evidence" value="ECO:0007669"/>
    <property type="project" value="UniProtKB-KW"/>
</dbReference>
<dbReference type="AlphaFoldDB" id="A0A6C2C9X8"/>
<sequence>MMELLQVSDWRRTLGYLPVPLREDATEQRFVMLNGAKGNFCLDIRGEETARGEQREVAWSADVDHYVRVDTSGVEVLRWDQSEPIRSSVADVVNNLKAFQHYLETARAPRELSVVAHALGIYNRIRSTLPDGSAGLEAFLFALQQASDETVHTMHWADQARCEASWSRVGSSTRERIMADLLSPKGTDKRPRLPLVLRHAMGRIFQEAHNLVMLSPQMSLLDEGELISLGSTSRSSGAYFTPTPLVRTLVEQCLTPELLARPQLTLIDPACGSGEFLRESIRQLSLHNYRGALRIVGFDVSLPAILMARFALAHETRGWEGRVTVEIEQCDALSTDWPQQVDICLMNPPYASWRSLSVSARALLTESLGTLAQSRPDLAFAFLTKGVESLAPQGMMGAVLPASLLDGKSAEPLRERLDALAFKQVVVRLGNQSIFDQATVDASLYVGRRQAEVSESPCPTLMVWADHTSGASDRALRTLRSLDWTPSDGLIEIDHGDYSIYSEVCEGTSGWAPRPLASTKLLRQYKPLPRLSSQYSINQGTITGLNEAFVLDDDEFKRLPRTERKFFRKAIINASIRDGRIHDGHWVFYPYGASIPVLDSEEKLFELLPHYVREYLEPNKSALRRRTGIDEASWWHLTRKRAVHERFMPKIVSTYFGNAGSFAWDATGEYVVVQGYAWTPSGSTVINEKTGLAAVAVLSSATVARLIAAISNNLAGGQFNLSARYMSKMPFVDLKNEALSEQIDALALIGVAISRGESYSKELRDRLTEDLFSISATTTK</sequence>
<dbReference type="GO" id="GO:0009007">
    <property type="term" value="F:site-specific DNA-methyltransferase (adenine-specific) activity"/>
    <property type="evidence" value="ECO:0007669"/>
    <property type="project" value="UniProtKB-EC"/>
</dbReference>
<dbReference type="PRINTS" id="PR00507">
    <property type="entry name" value="N12N6MTFRASE"/>
</dbReference>
<dbReference type="OrthoDB" id="9784823at2"/>
<comment type="catalytic activity">
    <reaction evidence="7">
        <text>a 2'-deoxyadenosine in DNA + S-adenosyl-L-methionine = an N(6)-methyl-2'-deoxyadenosine in DNA + S-adenosyl-L-homocysteine + H(+)</text>
        <dbReference type="Rhea" id="RHEA:15197"/>
        <dbReference type="Rhea" id="RHEA-COMP:12418"/>
        <dbReference type="Rhea" id="RHEA-COMP:12419"/>
        <dbReference type="ChEBI" id="CHEBI:15378"/>
        <dbReference type="ChEBI" id="CHEBI:57856"/>
        <dbReference type="ChEBI" id="CHEBI:59789"/>
        <dbReference type="ChEBI" id="CHEBI:90615"/>
        <dbReference type="ChEBI" id="CHEBI:90616"/>
        <dbReference type="EC" id="2.1.1.72"/>
    </reaction>
</comment>
<dbReference type="GO" id="GO:0008170">
    <property type="term" value="F:N-methyltransferase activity"/>
    <property type="evidence" value="ECO:0007669"/>
    <property type="project" value="InterPro"/>
</dbReference>
<dbReference type="InterPro" id="IPR029063">
    <property type="entry name" value="SAM-dependent_MTases_sf"/>
</dbReference>
<proteinExistence type="inferred from homology"/>
<keyword evidence="10" id="KW-1185">Reference proteome</keyword>
<reference evidence="9 10" key="1">
    <citation type="submission" date="2019-01" db="EMBL/GenBank/DDBJ databases">
        <title>Zoogloea oleivorans genome sequencing and assembly.</title>
        <authorList>
            <person name="Tancsics A."/>
            <person name="Farkas M."/>
            <person name="Kriszt B."/>
            <person name="Maroti G."/>
            <person name="Horvath B."/>
        </authorList>
    </citation>
    <scope>NUCLEOTIDE SEQUENCE [LARGE SCALE GENOMIC DNA]</scope>
    <source>
        <strain evidence="9 10">Buc</strain>
    </source>
</reference>
<evidence type="ECO:0000313" key="9">
    <source>
        <dbReference type="EMBL" id="TYC50930.1"/>
    </source>
</evidence>
<dbReference type="Gene3D" id="3.40.50.150">
    <property type="entry name" value="Vaccinia Virus protein VP39"/>
    <property type="match status" value="1"/>
</dbReference>
<dbReference type="EC" id="2.1.1.72" evidence="2"/>
<dbReference type="GO" id="GO:0032259">
    <property type="term" value="P:methylation"/>
    <property type="evidence" value="ECO:0007669"/>
    <property type="project" value="UniProtKB-KW"/>
</dbReference>
<keyword evidence="5" id="KW-0949">S-adenosyl-L-methionine</keyword>
<dbReference type="InterPro" id="IPR003356">
    <property type="entry name" value="DNA_methylase_A-5"/>
</dbReference>
<evidence type="ECO:0000256" key="7">
    <source>
        <dbReference type="ARBA" id="ARBA00047942"/>
    </source>
</evidence>
<keyword evidence="4 9" id="KW-0808">Transferase</keyword>
<evidence type="ECO:0000313" key="10">
    <source>
        <dbReference type="Proteomes" id="UP000389128"/>
    </source>
</evidence>
<evidence type="ECO:0000256" key="1">
    <source>
        <dbReference type="ARBA" id="ARBA00006594"/>
    </source>
</evidence>
<comment type="similarity">
    <text evidence="1">Belongs to the N(4)/N(6)-methyltransferase family.</text>
</comment>
<feature type="domain" description="DNA methylase adenine-specific" evidence="8">
    <location>
        <begin position="233"/>
        <end position="452"/>
    </location>
</feature>
<evidence type="ECO:0000259" key="8">
    <source>
        <dbReference type="Pfam" id="PF02384"/>
    </source>
</evidence>
<dbReference type="InterPro" id="IPR002052">
    <property type="entry name" value="DNA_methylase_N6_adenine_CS"/>
</dbReference>
<evidence type="ECO:0000256" key="6">
    <source>
        <dbReference type="ARBA" id="ARBA00022747"/>
    </source>
</evidence>
<name>A0A6C2C9X8_9RHOO</name>
<evidence type="ECO:0000256" key="5">
    <source>
        <dbReference type="ARBA" id="ARBA00022691"/>
    </source>
</evidence>
<dbReference type="SUPFAM" id="SSF53335">
    <property type="entry name" value="S-adenosyl-L-methionine-dependent methyltransferases"/>
    <property type="match status" value="1"/>
</dbReference>
<dbReference type="InterPro" id="IPR050953">
    <property type="entry name" value="N4_N6_ade-DNA_methylase"/>
</dbReference>
<evidence type="ECO:0000256" key="2">
    <source>
        <dbReference type="ARBA" id="ARBA00011900"/>
    </source>
</evidence>
<evidence type="ECO:0000256" key="4">
    <source>
        <dbReference type="ARBA" id="ARBA00022679"/>
    </source>
</evidence>
<dbReference type="GO" id="GO:0003677">
    <property type="term" value="F:DNA binding"/>
    <property type="evidence" value="ECO:0007669"/>
    <property type="project" value="InterPro"/>
</dbReference>
<dbReference type="EMBL" id="SDKK01000047">
    <property type="protein sequence ID" value="TYC50930.1"/>
    <property type="molecule type" value="Genomic_DNA"/>
</dbReference>
<evidence type="ECO:0000256" key="3">
    <source>
        <dbReference type="ARBA" id="ARBA00022603"/>
    </source>
</evidence>
<organism evidence="9 10">
    <name type="scientific">Zoogloea oleivorans</name>
    <dbReference type="NCBI Taxonomy" id="1552750"/>
    <lineage>
        <taxon>Bacteria</taxon>
        <taxon>Pseudomonadati</taxon>
        <taxon>Pseudomonadota</taxon>
        <taxon>Betaproteobacteria</taxon>
        <taxon>Rhodocyclales</taxon>
        <taxon>Zoogloeaceae</taxon>
        <taxon>Zoogloea</taxon>
    </lineage>
</organism>
<dbReference type="PANTHER" id="PTHR33841:SF5">
    <property type="entry name" value="DNA METHYLASE (MODIFICATION METHYLASE) (METHYLTRANSFERASE)-RELATED"/>
    <property type="match status" value="1"/>
</dbReference>